<organism evidence="2 3">
    <name type="scientific">Bacillus pumilus</name>
    <name type="common">Bacillus mesentericus</name>
    <dbReference type="NCBI Taxonomy" id="1408"/>
    <lineage>
        <taxon>Bacteria</taxon>
        <taxon>Bacillati</taxon>
        <taxon>Bacillota</taxon>
        <taxon>Bacilli</taxon>
        <taxon>Bacillales</taxon>
        <taxon>Bacillaceae</taxon>
        <taxon>Bacillus</taxon>
    </lineage>
</organism>
<evidence type="ECO:0000256" key="1">
    <source>
        <dbReference type="SAM" id="Phobius"/>
    </source>
</evidence>
<keyword evidence="1" id="KW-1133">Transmembrane helix</keyword>
<sequence length="168" mass="19236">MEQRPRITSLISLVIFILANYYFVTFAIELNGYISKLDDLRALLEDMSYETMLNLIVVITTILTTISLLVQYLIAKFLLMLFVPEVKSHLFYALIPKIIIMFINVICMGILQIHSLWLYIFTALIGAVLILFFFQYKKANWKAAILFAAPFMIDALISLGKEIVAVLS</sequence>
<feature type="transmembrane region" description="Helical" evidence="1">
    <location>
        <begin position="7"/>
        <end position="34"/>
    </location>
</feature>
<name>A0AAD2PSA1_BACPU</name>
<dbReference type="Proteomes" id="UP000264960">
    <property type="component" value="Chromosome"/>
</dbReference>
<gene>
    <name evidence="2" type="ORF">C5695_18610</name>
</gene>
<evidence type="ECO:0000313" key="2">
    <source>
        <dbReference type="EMBL" id="AVM25751.1"/>
    </source>
</evidence>
<keyword evidence="1" id="KW-0472">Membrane</keyword>
<proteinExistence type="predicted"/>
<feature type="transmembrane region" description="Helical" evidence="1">
    <location>
        <begin position="117"/>
        <end position="136"/>
    </location>
</feature>
<feature type="transmembrane region" description="Helical" evidence="1">
    <location>
        <begin position="90"/>
        <end position="111"/>
    </location>
</feature>
<dbReference type="AlphaFoldDB" id="A0AAD2PSA1"/>
<dbReference type="RefSeq" id="WP_117732346.1">
    <property type="nucleotide sequence ID" value="NZ_CP027116.1"/>
</dbReference>
<feature type="transmembrane region" description="Helical" evidence="1">
    <location>
        <begin position="143"/>
        <end position="160"/>
    </location>
</feature>
<protein>
    <submittedName>
        <fullName evidence="2">Uncharacterized protein</fullName>
    </submittedName>
</protein>
<reference evidence="2 3" key="1">
    <citation type="submission" date="2018-02" db="EMBL/GenBank/DDBJ databases">
        <title>The complete genome of two Bacillus pumilus strains from Cuatro Cienegas, Coahuila, Mexico.</title>
        <authorList>
            <person name="Zarza E."/>
            <person name="Alcaraz L.D."/>
            <person name="Aguilar-Salinas B."/>
            <person name="Islas A."/>
            <person name="Olmedo-Alvarez G."/>
        </authorList>
    </citation>
    <scope>NUCLEOTIDE SEQUENCE [LARGE SCALE GENOMIC DNA]</scope>
    <source>
        <strain evidence="2 3">145</strain>
    </source>
</reference>
<keyword evidence="1" id="KW-0812">Transmembrane</keyword>
<dbReference type="EMBL" id="CP027116">
    <property type="protein sequence ID" value="AVM25751.1"/>
    <property type="molecule type" value="Genomic_DNA"/>
</dbReference>
<accession>A0AAD2PSA1</accession>
<feature type="transmembrane region" description="Helical" evidence="1">
    <location>
        <begin position="54"/>
        <end position="78"/>
    </location>
</feature>
<evidence type="ECO:0000313" key="3">
    <source>
        <dbReference type="Proteomes" id="UP000264960"/>
    </source>
</evidence>